<dbReference type="EMBL" id="JACIDX010000005">
    <property type="protein sequence ID" value="MBB3954617.1"/>
    <property type="molecule type" value="Genomic_DNA"/>
</dbReference>
<evidence type="ECO:0000313" key="1">
    <source>
        <dbReference type="EMBL" id="MBB3954617.1"/>
    </source>
</evidence>
<dbReference type="RefSeq" id="WP_183624242.1">
    <property type="nucleotide sequence ID" value="NZ_JACIDX010000005.1"/>
</dbReference>
<proteinExistence type="predicted"/>
<reference evidence="1 2" key="1">
    <citation type="submission" date="2020-08" db="EMBL/GenBank/DDBJ databases">
        <title>Genomic Encyclopedia of Type Strains, Phase IV (KMG-IV): sequencing the most valuable type-strain genomes for metagenomic binning, comparative biology and taxonomic classification.</title>
        <authorList>
            <person name="Goeker M."/>
        </authorList>
    </citation>
    <scope>NUCLEOTIDE SEQUENCE [LARGE SCALE GENOMIC DNA]</scope>
    <source>
        <strain evidence="1 2">DSM 27057</strain>
    </source>
</reference>
<keyword evidence="2" id="KW-1185">Reference proteome</keyword>
<accession>A0A7W6CF15</accession>
<evidence type="ECO:0000313" key="2">
    <source>
        <dbReference type="Proteomes" id="UP000548867"/>
    </source>
</evidence>
<organism evidence="1 2">
    <name type="scientific">Novosphingobium sediminicola</name>
    <dbReference type="NCBI Taxonomy" id="563162"/>
    <lineage>
        <taxon>Bacteria</taxon>
        <taxon>Pseudomonadati</taxon>
        <taxon>Pseudomonadota</taxon>
        <taxon>Alphaproteobacteria</taxon>
        <taxon>Sphingomonadales</taxon>
        <taxon>Sphingomonadaceae</taxon>
        <taxon>Novosphingobium</taxon>
    </lineage>
</organism>
<comment type="caution">
    <text evidence="1">The sequence shown here is derived from an EMBL/GenBank/DDBJ whole genome shotgun (WGS) entry which is preliminary data.</text>
</comment>
<sequence>MASSETDPAPINPALDRIEAALDRIAHAAQRAGQARLEAAGQTAQLEVRHEILREKVGDALSTLDGLIARVQKS</sequence>
<dbReference type="AlphaFoldDB" id="A0A7W6CF15"/>
<dbReference type="Proteomes" id="UP000548867">
    <property type="component" value="Unassembled WGS sequence"/>
</dbReference>
<gene>
    <name evidence="1" type="ORF">GGR38_001556</name>
</gene>
<protein>
    <recommendedName>
        <fullName evidence="3">DUF4164 domain-containing protein</fullName>
    </recommendedName>
</protein>
<evidence type="ECO:0008006" key="3">
    <source>
        <dbReference type="Google" id="ProtNLM"/>
    </source>
</evidence>
<name>A0A7W6CF15_9SPHN</name>